<keyword evidence="2" id="KW-1185">Reference proteome</keyword>
<gene>
    <name evidence="1" type="ORF">ACAOBT_LOCUS17550</name>
</gene>
<evidence type="ECO:0000313" key="2">
    <source>
        <dbReference type="Proteomes" id="UP001152888"/>
    </source>
</evidence>
<comment type="caution">
    <text evidence="1">The sequence shown here is derived from an EMBL/GenBank/DDBJ whole genome shotgun (WGS) entry which is preliminary data.</text>
</comment>
<protein>
    <submittedName>
        <fullName evidence="1">Uncharacterized protein</fullName>
    </submittedName>
</protein>
<proteinExistence type="predicted"/>
<dbReference type="OrthoDB" id="8058166at2759"/>
<dbReference type="EMBL" id="CAKOFQ010007008">
    <property type="protein sequence ID" value="CAH1986940.1"/>
    <property type="molecule type" value="Genomic_DNA"/>
</dbReference>
<accession>A0A9P0PIE7</accession>
<dbReference type="AlphaFoldDB" id="A0A9P0PIE7"/>
<evidence type="ECO:0000313" key="1">
    <source>
        <dbReference type="EMBL" id="CAH1986940.1"/>
    </source>
</evidence>
<sequence length="46" mass="5306">MKIMNFINLPENLLVIANPHFAVNYVLGFKGVCAYYVRVFLVFTLI</sequence>
<dbReference type="Proteomes" id="UP001152888">
    <property type="component" value="Unassembled WGS sequence"/>
</dbReference>
<reference evidence="1" key="1">
    <citation type="submission" date="2022-03" db="EMBL/GenBank/DDBJ databases">
        <authorList>
            <person name="Sayadi A."/>
        </authorList>
    </citation>
    <scope>NUCLEOTIDE SEQUENCE</scope>
</reference>
<organism evidence="1 2">
    <name type="scientific">Acanthoscelides obtectus</name>
    <name type="common">Bean weevil</name>
    <name type="synonym">Bruchus obtectus</name>
    <dbReference type="NCBI Taxonomy" id="200917"/>
    <lineage>
        <taxon>Eukaryota</taxon>
        <taxon>Metazoa</taxon>
        <taxon>Ecdysozoa</taxon>
        <taxon>Arthropoda</taxon>
        <taxon>Hexapoda</taxon>
        <taxon>Insecta</taxon>
        <taxon>Pterygota</taxon>
        <taxon>Neoptera</taxon>
        <taxon>Endopterygota</taxon>
        <taxon>Coleoptera</taxon>
        <taxon>Polyphaga</taxon>
        <taxon>Cucujiformia</taxon>
        <taxon>Chrysomeloidea</taxon>
        <taxon>Chrysomelidae</taxon>
        <taxon>Bruchinae</taxon>
        <taxon>Bruchini</taxon>
        <taxon>Acanthoscelides</taxon>
    </lineage>
</organism>
<name>A0A9P0PIE7_ACAOB</name>